<organism evidence="2 3">
    <name type="scientific">Portunus trituberculatus</name>
    <name type="common">Swimming crab</name>
    <name type="synonym">Neptunus trituberculatus</name>
    <dbReference type="NCBI Taxonomy" id="210409"/>
    <lineage>
        <taxon>Eukaryota</taxon>
        <taxon>Metazoa</taxon>
        <taxon>Ecdysozoa</taxon>
        <taxon>Arthropoda</taxon>
        <taxon>Crustacea</taxon>
        <taxon>Multicrustacea</taxon>
        <taxon>Malacostraca</taxon>
        <taxon>Eumalacostraca</taxon>
        <taxon>Eucarida</taxon>
        <taxon>Decapoda</taxon>
        <taxon>Pleocyemata</taxon>
        <taxon>Brachyura</taxon>
        <taxon>Eubrachyura</taxon>
        <taxon>Portunoidea</taxon>
        <taxon>Portunidae</taxon>
        <taxon>Portuninae</taxon>
        <taxon>Portunus</taxon>
    </lineage>
</organism>
<dbReference type="Proteomes" id="UP000324222">
    <property type="component" value="Unassembled WGS sequence"/>
</dbReference>
<keyword evidence="1" id="KW-1133">Transmembrane helix</keyword>
<dbReference type="AlphaFoldDB" id="A0A5B7CP84"/>
<name>A0A5B7CP84_PORTR</name>
<sequence length="65" mass="6905">MTMPKCAAASVAFGVTSVGGLLVMCLACDVELVLLLNTTGLQWVGEVTILIFYAMPLKVLPHQLL</sequence>
<evidence type="ECO:0000256" key="1">
    <source>
        <dbReference type="SAM" id="Phobius"/>
    </source>
</evidence>
<evidence type="ECO:0000313" key="2">
    <source>
        <dbReference type="EMBL" id="MPC10196.1"/>
    </source>
</evidence>
<keyword evidence="1" id="KW-0812">Transmembrane</keyword>
<feature type="transmembrane region" description="Helical" evidence="1">
    <location>
        <begin position="43"/>
        <end position="60"/>
    </location>
</feature>
<gene>
    <name evidence="2" type="ORF">E2C01_002826</name>
</gene>
<protein>
    <submittedName>
        <fullName evidence="2">Uncharacterized protein</fullName>
    </submittedName>
</protein>
<reference evidence="2 3" key="1">
    <citation type="submission" date="2019-05" db="EMBL/GenBank/DDBJ databases">
        <title>Another draft genome of Portunus trituberculatus and its Hox gene families provides insights of decapod evolution.</title>
        <authorList>
            <person name="Jeong J.-H."/>
            <person name="Song I."/>
            <person name="Kim S."/>
            <person name="Choi T."/>
            <person name="Kim D."/>
            <person name="Ryu S."/>
            <person name="Kim W."/>
        </authorList>
    </citation>
    <scope>NUCLEOTIDE SEQUENCE [LARGE SCALE GENOMIC DNA]</scope>
    <source>
        <tissue evidence="2">Muscle</tissue>
    </source>
</reference>
<proteinExistence type="predicted"/>
<keyword evidence="1" id="KW-0472">Membrane</keyword>
<accession>A0A5B7CP84</accession>
<dbReference type="EMBL" id="VSRR010000105">
    <property type="protein sequence ID" value="MPC10196.1"/>
    <property type="molecule type" value="Genomic_DNA"/>
</dbReference>
<evidence type="ECO:0000313" key="3">
    <source>
        <dbReference type="Proteomes" id="UP000324222"/>
    </source>
</evidence>
<comment type="caution">
    <text evidence="2">The sequence shown here is derived from an EMBL/GenBank/DDBJ whole genome shotgun (WGS) entry which is preliminary data.</text>
</comment>
<keyword evidence="3" id="KW-1185">Reference proteome</keyword>